<dbReference type="CDD" id="cd10017">
    <property type="entry name" value="B3_DNA"/>
    <property type="match status" value="1"/>
</dbReference>
<dbReference type="Proteomes" id="UP001054252">
    <property type="component" value="Unassembled WGS sequence"/>
</dbReference>
<dbReference type="Pfam" id="PF02362">
    <property type="entry name" value="B3"/>
    <property type="match status" value="1"/>
</dbReference>
<dbReference type="PANTHER" id="PTHR31920">
    <property type="entry name" value="B3 DOMAIN-CONTAINING"/>
    <property type="match status" value="1"/>
</dbReference>
<evidence type="ECO:0000256" key="5">
    <source>
        <dbReference type="ARBA" id="ARBA00023242"/>
    </source>
</evidence>
<evidence type="ECO:0000259" key="6">
    <source>
        <dbReference type="PROSITE" id="PS50863"/>
    </source>
</evidence>
<protein>
    <recommendedName>
        <fullName evidence="6">TF-B3 domain-containing protein</fullName>
    </recommendedName>
</protein>
<evidence type="ECO:0000313" key="7">
    <source>
        <dbReference type="EMBL" id="GKV04717.1"/>
    </source>
</evidence>
<evidence type="ECO:0000256" key="2">
    <source>
        <dbReference type="ARBA" id="ARBA00023015"/>
    </source>
</evidence>
<dbReference type="InterPro" id="IPR015300">
    <property type="entry name" value="DNA-bd_pseudobarrel_sf"/>
</dbReference>
<dbReference type="PROSITE" id="PS50863">
    <property type="entry name" value="B3"/>
    <property type="match status" value="1"/>
</dbReference>
<dbReference type="PANTHER" id="PTHR31920:SF135">
    <property type="entry name" value="B3 DOMAIN-CONTAINING PROTEIN OS03G0621600-RELATED"/>
    <property type="match status" value="1"/>
</dbReference>
<dbReference type="AlphaFoldDB" id="A0AAV5IS62"/>
<name>A0AAV5IS62_9ROSI</name>
<dbReference type="GO" id="GO:0005634">
    <property type="term" value="C:nucleus"/>
    <property type="evidence" value="ECO:0007669"/>
    <property type="project" value="UniProtKB-SubCell"/>
</dbReference>
<keyword evidence="4" id="KW-0804">Transcription</keyword>
<organism evidence="7 8">
    <name type="scientific">Rubroshorea leprosula</name>
    <dbReference type="NCBI Taxonomy" id="152421"/>
    <lineage>
        <taxon>Eukaryota</taxon>
        <taxon>Viridiplantae</taxon>
        <taxon>Streptophyta</taxon>
        <taxon>Embryophyta</taxon>
        <taxon>Tracheophyta</taxon>
        <taxon>Spermatophyta</taxon>
        <taxon>Magnoliopsida</taxon>
        <taxon>eudicotyledons</taxon>
        <taxon>Gunneridae</taxon>
        <taxon>Pentapetalae</taxon>
        <taxon>rosids</taxon>
        <taxon>malvids</taxon>
        <taxon>Malvales</taxon>
        <taxon>Dipterocarpaceae</taxon>
        <taxon>Rubroshorea</taxon>
    </lineage>
</organism>
<feature type="domain" description="TF-B3" evidence="6">
    <location>
        <begin position="22"/>
        <end position="115"/>
    </location>
</feature>
<comment type="subcellular location">
    <subcellularLocation>
        <location evidence="1">Nucleus</location>
    </subcellularLocation>
</comment>
<dbReference type="SMART" id="SM01019">
    <property type="entry name" value="B3"/>
    <property type="match status" value="1"/>
</dbReference>
<keyword evidence="5" id="KW-0539">Nucleus</keyword>
<reference evidence="7 8" key="1">
    <citation type="journal article" date="2021" name="Commun. Biol.">
        <title>The genome of Shorea leprosula (Dipterocarpaceae) highlights the ecological relevance of drought in aseasonal tropical rainforests.</title>
        <authorList>
            <person name="Ng K.K.S."/>
            <person name="Kobayashi M.J."/>
            <person name="Fawcett J.A."/>
            <person name="Hatakeyama M."/>
            <person name="Paape T."/>
            <person name="Ng C.H."/>
            <person name="Ang C.C."/>
            <person name="Tnah L.H."/>
            <person name="Lee C.T."/>
            <person name="Nishiyama T."/>
            <person name="Sese J."/>
            <person name="O'Brien M.J."/>
            <person name="Copetti D."/>
            <person name="Mohd Noor M.I."/>
            <person name="Ong R.C."/>
            <person name="Putra M."/>
            <person name="Sireger I.Z."/>
            <person name="Indrioko S."/>
            <person name="Kosugi Y."/>
            <person name="Izuno A."/>
            <person name="Isagi Y."/>
            <person name="Lee S.L."/>
            <person name="Shimizu K.K."/>
        </authorList>
    </citation>
    <scope>NUCLEOTIDE SEQUENCE [LARGE SCALE GENOMIC DNA]</scope>
    <source>
        <strain evidence="7">214</strain>
    </source>
</reference>
<evidence type="ECO:0000256" key="1">
    <source>
        <dbReference type="ARBA" id="ARBA00004123"/>
    </source>
</evidence>
<dbReference type="GO" id="GO:0003677">
    <property type="term" value="F:DNA binding"/>
    <property type="evidence" value="ECO:0007669"/>
    <property type="project" value="UniProtKB-KW"/>
</dbReference>
<dbReference type="Gene3D" id="2.40.330.10">
    <property type="entry name" value="DNA-binding pseudobarrel domain"/>
    <property type="match status" value="1"/>
</dbReference>
<sequence length="160" mass="19076">MEETSKGSKKWQEDIYWNHFHCIHFISHLYGDFQKHLAIPRKFACKLKKKLPESVVLRGPGGFMWNVRLSMEGDTLYFNDGWQDFVIDHSLQENDTLLFEYNRESRFDVFLFEQSSSCEIESSYFVKRCLDVDATDESRDQTKRKNREVIQIDGKFKMVI</sequence>
<keyword evidence="3" id="KW-0238">DNA-binding</keyword>
<evidence type="ECO:0000256" key="4">
    <source>
        <dbReference type="ARBA" id="ARBA00023163"/>
    </source>
</evidence>
<dbReference type="SUPFAM" id="SSF101936">
    <property type="entry name" value="DNA-binding pseudobarrel domain"/>
    <property type="match status" value="1"/>
</dbReference>
<dbReference type="InterPro" id="IPR050655">
    <property type="entry name" value="Plant_B3_domain"/>
</dbReference>
<comment type="caution">
    <text evidence="7">The sequence shown here is derived from an EMBL/GenBank/DDBJ whole genome shotgun (WGS) entry which is preliminary data.</text>
</comment>
<keyword evidence="8" id="KW-1185">Reference proteome</keyword>
<dbReference type="InterPro" id="IPR003340">
    <property type="entry name" value="B3_DNA-bd"/>
</dbReference>
<dbReference type="EMBL" id="BPVZ01000022">
    <property type="protein sequence ID" value="GKV04717.1"/>
    <property type="molecule type" value="Genomic_DNA"/>
</dbReference>
<keyword evidence="2" id="KW-0805">Transcription regulation</keyword>
<gene>
    <name evidence="7" type="ORF">SLEP1_g16832</name>
</gene>
<accession>A0AAV5IS62</accession>
<proteinExistence type="predicted"/>
<evidence type="ECO:0000313" key="8">
    <source>
        <dbReference type="Proteomes" id="UP001054252"/>
    </source>
</evidence>
<evidence type="ECO:0000256" key="3">
    <source>
        <dbReference type="ARBA" id="ARBA00023125"/>
    </source>
</evidence>